<dbReference type="STRING" id="946362.F2TWI9"/>
<dbReference type="GO" id="GO:0005680">
    <property type="term" value="C:anaphase-promoting complex"/>
    <property type="evidence" value="ECO:0007669"/>
    <property type="project" value="TreeGrafter"/>
</dbReference>
<dbReference type="RefSeq" id="XP_004999004.1">
    <property type="nucleotide sequence ID" value="XM_004998947.1"/>
</dbReference>
<gene>
    <name evidence="5" type="ORF">PTSG_00454</name>
</gene>
<dbReference type="InterPro" id="IPR019734">
    <property type="entry name" value="TPR_rpt"/>
</dbReference>
<keyword evidence="1 3" id="KW-0802">TPR repeat</keyword>
<dbReference type="KEGG" id="sre:PTSG_00454"/>
<feature type="region of interest" description="Disordered" evidence="4">
    <location>
        <begin position="533"/>
        <end position="572"/>
    </location>
</feature>
<dbReference type="Pfam" id="PF13432">
    <property type="entry name" value="TPR_16"/>
    <property type="match status" value="1"/>
</dbReference>
<feature type="repeat" description="TPR" evidence="3">
    <location>
        <begin position="361"/>
        <end position="394"/>
    </location>
</feature>
<feature type="region of interest" description="Disordered" evidence="4">
    <location>
        <begin position="109"/>
        <end position="211"/>
    </location>
</feature>
<protein>
    <submittedName>
        <fullName evidence="5">Uncharacterized protein</fullName>
    </submittedName>
</protein>
<dbReference type="Gene3D" id="1.25.40.10">
    <property type="entry name" value="Tetratricopeptide repeat domain"/>
    <property type="match status" value="4"/>
</dbReference>
<dbReference type="InParanoid" id="F2TWI9"/>
<dbReference type="OMA" id="FCAERLY"/>
<dbReference type="Pfam" id="PF13181">
    <property type="entry name" value="TPR_8"/>
    <property type="match status" value="2"/>
</dbReference>
<dbReference type="EMBL" id="GL832955">
    <property type="protein sequence ID" value="EGD72435.1"/>
    <property type="molecule type" value="Genomic_DNA"/>
</dbReference>
<organism evidence="6">
    <name type="scientific">Salpingoeca rosetta (strain ATCC 50818 / BSB-021)</name>
    <dbReference type="NCBI Taxonomy" id="946362"/>
    <lineage>
        <taxon>Eukaryota</taxon>
        <taxon>Choanoflagellata</taxon>
        <taxon>Craspedida</taxon>
        <taxon>Salpingoecidae</taxon>
        <taxon>Salpingoeca</taxon>
    </lineage>
</organism>
<dbReference type="GO" id="GO:0016567">
    <property type="term" value="P:protein ubiquitination"/>
    <property type="evidence" value="ECO:0007669"/>
    <property type="project" value="TreeGrafter"/>
</dbReference>
<dbReference type="Proteomes" id="UP000007799">
    <property type="component" value="Unassembled WGS sequence"/>
</dbReference>
<evidence type="ECO:0000256" key="4">
    <source>
        <dbReference type="SAM" id="MobiDB-lite"/>
    </source>
</evidence>
<feature type="compositionally biased region" description="Polar residues" evidence="4">
    <location>
        <begin position="202"/>
        <end position="211"/>
    </location>
</feature>
<dbReference type="eggNOG" id="KOG1126">
    <property type="taxonomic scope" value="Eukaryota"/>
</dbReference>
<feature type="repeat" description="TPR" evidence="3">
    <location>
        <begin position="497"/>
        <end position="530"/>
    </location>
</feature>
<dbReference type="SMART" id="SM00028">
    <property type="entry name" value="TPR"/>
    <property type="match status" value="6"/>
</dbReference>
<sequence>MLGCRAALEAAVQDALGLMQFEDACFLAERLVAEEPTDHSRFLLGKCYYGAGEKKHAISLTTPLPTASLEDTNTPTPLPVNRLCALATPSPSYTASPPSSRISYFRRNRRKEQDHGVSPDAPAFSPSYQEPPPRRSFRLRGSSDSKSPRKVTGMSRLMPRAARRSWRNRDSKKAETPSPATSPQAAASSSRSSKVLPHAPDSASTQENSAPSALLQASHEACMRLLALCGQVVRHLYLFECHDAINTLEELPRAHVTTAWAQAKLGQAYFELADYHAANLAFRHSRRLDMCRLQDMEIFSTVLWHLKDKTALSYLANELGEISIESPITCCAAGNNYSLHKEHDKAVVCFEKAIQIDPTFSYSYTLLGHETFQNEHYQRAEECYHSALAINPRHYNALFGLGVLKDKQHRFQESEHYLKMAVKINPNNPVLRCFLAKVVAAKGMYQQAFGHVQKAFETAPENPLVLFERARVMLCLGRLNRALEDAERLKAVAPKEPSLYFLLEKIYRKMGRFDKAALALSRATELDPKALSNMMEDSAYDPHGDPNPNTSGASADDSGDMFTPQRRRDSTD</sequence>
<dbReference type="GO" id="GO:0031145">
    <property type="term" value="P:anaphase-promoting complex-dependent catabolic process"/>
    <property type="evidence" value="ECO:0007669"/>
    <property type="project" value="TreeGrafter"/>
</dbReference>
<dbReference type="GeneID" id="16067935"/>
<dbReference type="InterPro" id="IPR011990">
    <property type="entry name" value="TPR-like_helical_dom_sf"/>
</dbReference>
<feature type="repeat" description="TPR" evidence="3">
    <location>
        <begin position="327"/>
        <end position="360"/>
    </location>
</feature>
<accession>F2TWI9</accession>
<evidence type="ECO:0000256" key="3">
    <source>
        <dbReference type="PROSITE-ProRule" id="PRU00339"/>
    </source>
</evidence>
<evidence type="ECO:0000313" key="5">
    <source>
        <dbReference type="EMBL" id="EGD72435.1"/>
    </source>
</evidence>
<keyword evidence="6" id="KW-1185">Reference proteome</keyword>
<dbReference type="SUPFAM" id="SSF48452">
    <property type="entry name" value="TPR-like"/>
    <property type="match status" value="1"/>
</dbReference>
<dbReference type="PROSITE" id="PS50005">
    <property type="entry name" value="TPR"/>
    <property type="match status" value="4"/>
</dbReference>
<dbReference type="PANTHER" id="PTHR12558">
    <property type="entry name" value="CELL DIVISION CYCLE 16,23,27"/>
    <property type="match status" value="1"/>
</dbReference>
<dbReference type="GO" id="GO:0005737">
    <property type="term" value="C:cytoplasm"/>
    <property type="evidence" value="ECO:0007669"/>
    <property type="project" value="TreeGrafter"/>
</dbReference>
<dbReference type="GO" id="GO:0051301">
    <property type="term" value="P:cell division"/>
    <property type="evidence" value="ECO:0007669"/>
    <property type="project" value="TreeGrafter"/>
</dbReference>
<dbReference type="Pfam" id="PF12895">
    <property type="entry name" value="ANAPC3"/>
    <property type="match status" value="1"/>
</dbReference>
<dbReference type="PANTHER" id="PTHR12558:SF13">
    <property type="entry name" value="CELL DIVISION CYCLE PROTEIN 27 HOMOLOG"/>
    <property type="match status" value="1"/>
</dbReference>
<evidence type="ECO:0000313" key="6">
    <source>
        <dbReference type="Proteomes" id="UP000007799"/>
    </source>
</evidence>
<feature type="compositionally biased region" description="Low complexity" evidence="4">
    <location>
        <begin position="177"/>
        <end position="193"/>
    </location>
</feature>
<name>F2TWI9_SALR5</name>
<dbReference type="OrthoDB" id="329563at2759"/>
<dbReference type="AlphaFoldDB" id="F2TWI9"/>
<feature type="repeat" description="TPR" evidence="3">
    <location>
        <begin position="395"/>
        <end position="428"/>
    </location>
</feature>
<reference evidence="5" key="1">
    <citation type="submission" date="2009-08" db="EMBL/GenBank/DDBJ databases">
        <title>Annotation of Salpingoeca rosetta.</title>
        <authorList>
            <consortium name="The Broad Institute Genome Sequencing Platform"/>
            <person name="Russ C."/>
            <person name="Cuomo C."/>
            <person name="Burger G."/>
            <person name="Gray M.W."/>
            <person name="Holland P.W.H."/>
            <person name="King N."/>
            <person name="Lang F.B.F."/>
            <person name="Roger A.J."/>
            <person name="Ruiz-Trillo I."/>
            <person name="Young S.K."/>
            <person name="Zeng Q."/>
            <person name="Gargeya S."/>
            <person name="Alvarado L."/>
            <person name="Berlin A."/>
            <person name="Chapman S.B."/>
            <person name="Chen Z."/>
            <person name="Freedman E."/>
            <person name="Gellesch M."/>
            <person name="Goldberg J."/>
            <person name="Griggs A."/>
            <person name="Gujja S."/>
            <person name="Heilman E."/>
            <person name="Heiman D."/>
            <person name="Howarth C."/>
            <person name="Mehta T."/>
            <person name="Neiman D."/>
            <person name="Pearson M."/>
            <person name="Roberts A."/>
            <person name="Saif S."/>
            <person name="Shea T."/>
            <person name="Shenoy N."/>
            <person name="Sisk P."/>
            <person name="Stolte C."/>
            <person name="Sykes S."/>
            <person name="White J."/>
            <person name="Yandava C."/>
            <person name="Haas B."/>
            <person name="Nusbaum C."/>
            <person name="Birren B."/>
        </authorList>
    </citation>
    <scope>NUCLEOTIDE SEQUENCE [LARGE SCALE GENOMIC DNA]</scope>
    <source>
        <strain evidence="5">ATCC 50818</strain>
    </source>
</reference>
<evidence type="ECO:0000256" key="2">
    <source>
        <dbReference type="ARBA" id="ARBA00038210"/>
    </source>
</evidence>
<dbReference type="GO" id="GO:0007091">
    <property type="term" value="P:metaphase/anaphase transition of mitotic cell cycle"/>
    <property type="evidence" value="ECO:0007669"/>
    <property type="project" value="TreeGrafter"/>
</dbReference>
<comment type="similarity">
    <text evidence="2">Belongs to the APC3/CDC27 family.</text>
</comment>
<evidence type="ECO:0000256" key="1">
    <source>
        <dbReference type="ARBA" id="ARBA00022803"/>
    </source>
</evidence>
<proteinExistence type="inferred from homology"/>